<keyword evidence="8" id="KW-1185">Reference proteome</keyword>
<dbReference type="GO" id="GO:0008732">
    <property type="term" value="F:L-allo-threonine aldolase activity"/>
    <property type="evidence" value="ECO:0007669"/>
    <property type="project" value="TreeGrafter"/>
</dbReference>
<organism evidence="7 8">
    <name type="scientific">Dufourea novaeangliae</name>
    <name type="common">Sweat bee</name>
    <dbReference type="NCBI Taxonomy" id="178035"/>
    <lineage>
        <taxon>Eukaryota</taxon>
        <taxon>Metazoa</taxon>
        <taxon>Ecdysozoa</taxon>
        <taxon>Arthropoda</taxon>
        <taxon>Hexapoda</taxon>
        <taxon>Insecta</taxon>
        <taxon>Pterygota</taxon>
        <taxon>Neoptera</taxon>
        <taxon>Endopterygota</taxon>
        <taxon>Hymenoptera</taxon>
        <taxon>Apocrita</taxon>
        <taxon>Aculeata</taxon>
        <taxon>Apoidea</taxon>
        <taxon>Anthophila</taxon>
        <taxon>Halictidae</taxon>
        <taxon>Rophitinae</taxon>
        <taxon>Dufourea</taxon>
    </lineage>
</organism>
<feature type="modified residue" description="N6-(pyridoxal phosphate)lysine" evidence="5">
    <location>
        <position position="197"/>
    </location>
</feature>
<evidence type="ECO:0000256" key="1">
    <source>
        <dbReference type="ARBA" id="ARBA00001933"/>
    </source>
</evidence>
<dbReference type="InterPro" id="IPR015421">
    <property type="entry name" value="PyrdxlP-dep_Trfase_major"/>
</dbReference>
<feature type="domain" description="Aromatic amino acid beta-eliminating lyase/threonine aldolase" evidence="6">
    <location>
        <begin position="2"/>
        <end position="286"/>
    </location>
</feature>
<dbReference type="InterPro" id="IPR001597">
    <property type="entry name" value="ArAA_b-elim_lyase/Thr_aldolase"/>
</dbReference>
<dbReference type="EMBL" id="KQ434924">
    <property type="protein sequence ID" value="KZC11648.1"/>
    <property type="molecule type" value="Genomic_DNA"/>
</dbReference>
<evidence type="ECO:0000259" key="6">
    <source>
        <dbReference type="Pfam" id="PF01212"/>
    </source>
</evidence>
<dbReference type="AlphaFoldDB" id="A0A154PK26"/>
<accession>A0A154PK26</accession>
<evidence type="ECO:0000313" key="7">
    <source>
        <dbReference type="EMBL" id="KZC11648.1"/>
    </source>
</evidence>
<dbReference type="SUPFAM" id="SSF53383">
    <property type="entry name" value="PLP-dependent transferases"/>
    <property type="match status" value="1"/>
</dbReference>
<dbReference type="Gene3D" id="3.40.640.10">
    <property type="entry name" value="Type I PLP-dependent aspartate aminotransferase-like (Major domain)"/>
    <property type="match status" value="1"/>
</dbReference>
<dbReference type="PANTHER" id="PTHR48097:SF9">
    <property type="entry name" value="L-THREONINE ALDOLASE"/>
    <property type="match status" value="1"/>
</dbReference>
<evidence type="ECO:0000256" key="3">
    <source>
        <dbReference type="ARBA" id="ARBA00022898"/>
    </source>
</evidence>
<protein>
    <submittedName>
        <fullName evidence="7">L-allo-threonine aldolase</fullName>
    </submittedName>
</protein>
<dbReference type="Pfam" id="PF01212">
    <property type="entry name" value="Beta_elim_lyase"/>
    <property type="match status" value="1"/>
</dbReference>
<proteinExistence type="inferred from homology"/>
<dbReference type="GO" id="GO:0005829">
    <property type="term" value="C:cytosol"/>
    <property type="evidence" value="ECO:0007669"/>
    <property type="project" value="TreeGrafter"/>
</dbReference>
<feature type="non-terminal residue" evidence="7">
    <location>
        <position position="1"/>
    </location>
</feature>
<name>A0A154PK26_DUFNO</name>
<gene>
    <name evidence="7" type="ORF">WN55_02930</name>
</gene>
<reference evidence="7 8" key="1">
    <citation type="submission" date="2015-07" db="EMBL/GenBank/DDBJ databases">
        <title>The genome of Dufourea novaeangliae.</title>
        <authorList>
            <person name="Pan H."/>
            <person name="Kapheim K."/>
        </authorList>
    </citation>
    <scope>NUCLEOTIDE SEQUENCE [LARGE SCALE GENOMIC DNA]</scope>
    <source>
        <strain evidence="7">0120121106</strain>
        <tissue evidence="7">Whole body</tissue>
    </source>
</reference>
<evidence type="ECO:0000256" key="2">
    <source>
        <dbReference type="ARBA" id="ARBA00006966"/>
    </source>
</evidence>
<dbReference type="GO" id="GO:0006567">
    <property type="term" value="P:L-threonine catabolic process"/>
    <property type="evidence" value="ECO:0007669"/>
    <property type="project" value="TreeGrafter"/>
</dbReference>
<comment type="cofactor">
    <cofactor evidence="1">
        <name>pyridoxal 5'-phosphate</name>
        <dbReference type="ChEBI" id="CHEBI:597326"/>
    </cofactor>
</comment>
<keyword evidence="3" id="KW-0663">Pyridoxal phosphate</keyword>
<dbReference type="PIRSF" id="PIRSF017617">
    <property type="entry name" value="Thr_aldolase"/>
    <property type="match status" value="1"/>
</dbReference>
<dbReference type="GO" id="GO:0006545">
    <property type="term" value="P:glycine biosynthetic process"/>
    <property type="evidence" value="ECO:0007669"/>
    <property type="project" value="TreeGrafter"/>
</dbReference>
<dbReference type="FunFam" id="3.40.640.10:FF:000030">
    <property type="entry name" value="Low-specificity L-threonine aldolase"/>
    <property type="match status" value="1"/>
</dbReference>
<dbReference type="Gene3D" id="3.90.1150.10">
    <property type="entry name" value="Aspartate Aminotransferase, domain 1"/>
    <property type="match status" value="1"/>
</dbReference>
<dbReference type="PANTHER" id="PTHR48097">
    <property type="entry name" value="L-THREONINE ALDOLASE-RELATED"/>
    <property type="match status" value="1"/>
</dbReference>
<comment type="similarity">
    <text evidence="2">Belongs to the threonine aldolase family.</text>
</comment>
<dbReference type="InterPro" id="IPR023603">
    <property type="entry name" value="Low_specificity_L-TA-like"/>
</dbReference>
<dbReference type="InterPro" id="IPR015424">
    <property type="entry name" value="PyrdxlP-dep_Trfase"/>
</dbReference>
<evidence type="ECO:0000256" key="4">
    <source>
        <dbReference type="ARBA" id="ARBA00023239"/>
    </source>
</evidence>
<evidence type="ECO:0000313" key="8">
    <source>
        <dbReference type="Proteomes" id="UP000076502"/>
    </source>
</evidence>
<evidence type="ECO:0000256" key="5">
    <source>
        <dbReference type="PIRSR" id="PIRSR017617-1"/>
    </source>
</evidence>
<sequence>VDLRSDTLTKPTKRMREAMFNAEVGDDVFLEDPTVKILEEKAAEMVGMEAAIFVSCGSMGNLIAIMNHCDTRGCEAYCGSGSHCLLHEQCGAAQLGGVNLRPLQNNSDGTFNLCELESKLRKDRDHEPISKLVIIENTTDGKIVPQSWIEELVIFCKKYNLKLHMDGARLWNASVGSGKSAKDIVTGCDSVTFCLSKGLGAPVGSVLCGNKEFVIKARRVRKVLGGGMRQVGILAAAGLVALEDTIPILKYDHKRAFLLASSINEIQSSVFSVDLTAVQTNMVFVEVNTNVTTARMFANRLREIHNDTEEDTIIVKCLALNDSIVRFVLYHEITDAQIELAIRKIKYVISKFNSKN</sequence>
<dbReference type="OrthoDB" id="10261951at2759"/>
<dbReference type="InterPro" id="IPR015422">
    <property type="entry name" value="PyrdxlP-dep_Trfase_small"/>
</dbReference>
<dbReference type="NCBIfam" id="NF041359">
    <property type="entry name" value="GntG_guanitoxin"/>
    <property type="match status" value="1"/>
</dbReference>
<dbReference type="Proteomes" id="UP000076502">
    <property type="component" value="Unassembled WGS sequence"/>
</dbReference>
<dbReference type="STRING" id="178035.A0A154PK26"/>
<keyword evidence="4" id="KW-0456">Lyase</keyword>